<dbReference type="SUPFAM" id="SSF55874">
    <property type="entry name" value="ATPase domain of HSP90 chaperone/DNA topoisomerase II/histidine kinase"/>
    <property type="match status" value="1"/>
</dbReference>
<dbReference type="PROSITE" id="PS50839">
    <property type="entry name" value="CHASE"/>
    <property type="match status" value="1"/>
</dbReference>
<gene>
    <name evidence="14" type="ORF">SAMN02745674_00360</name>
</gene>
<dbReference type="EC" id="2.7.13.3" evidence="3"/>
<evidence type="ECO:0000259" key="12">
    <source>
        <dbReference type="PROSITE" id="PS50112"/>
    </source>
</evidence>
<dbReference type="InterPro" id="IPR050351">
    <property type="entry name" value="BphY/WalK/GraS-like"/>
</dbReference>
<dbReference type="Pfam" id="PF08448">
    <property type="entry name" value="PAS_4"/>
    <property type="match status" value="1"/>
</dbReference>
<comment type="catalytic activity">
    <reaction evidence="1">
        <text>ATP + protein L-histidine = ADP + protein N-phospho-L-histidine.</text>
        <dbReference type="EC" id="2.7.13.3"/>
    </reaction>
</comment>
<dbReference type="OrthoDB" id="9808408at2"/>
<keyword evidence="6 10" id="KW-0812">Transmembrane</keyword>
<evidence type="ECO:0000256" key="6">
    <source>
        <dbReference type="ARBA" id="ARBA00022692"/>
    </source>
</evidence>
<feature type="domain" description="Histidine kinase" evidence="11">
    <location>
        <begin position="520"/>
        <end position="730"/>
    </location>
</feature>
<keyword evidence="8 10" id="KW-1133">Transmembrane helix</keyword>
<dbReference type="CDD" id="cd00130">
    <property type="entry name" value="PAS"/>
    <property type="match status" value="1"/>
</dbReference>
<feature type="domain" description="CHASE" evidence="13">
    <location>
        <begin position="149"/>
        <end position="305"/>
    </location>
</feature>
<dbReference type="Pfam" id="PF02518">
    <property type="entry name" value="HATPase_c"/>
    <property type="match status" value="1"/>
</dbReference>
<proteinExistence type="predicted"/>
<dbReference type="PANTHER" id="PTHR42878:SF15">
    <property type="entry name" value="BACTERIOPHYTOCHROME"/>
    <property type="match status" value="1"/>
</dbReference>
<evidence type="ECO:0000256" key="5">
    <source>
        <dbReference type="ARBA" id="ARBA00022679"/>
    </source>
</evidence>
<comment type="subcellular location">
    <subcellularLocation>
        <location evidence="2">Membrane</location>
    </subcellularLocation>
</comment>
<dbReference type="SMART" id="SM01079">
    <property type="entry name" value="CHASE"/>
    <property type="match status" value="1"/>
</dbReference>
<evidence type="ECO:0000256" key="4">
    <source>
        <dbReference type="ARBA" id="ARBA00022553"/>
    </source>
</evidence>
<dbReference type="SMART" id="SM00091">
    <property type="entry name" value="PAS"/>
    <property type="match status" value="1"/>
</dbReference>
<dbReference type="GO" id="GO:0000156">
    <property type="term" value="F:phosphorelay response regulator activity"/>
    <property type="evidence" value="ECO:0007669"/>
    <property type="project" value="TreeGrafter"/>
</dbReference>
<dbReference type="InterPro" id="IPR005467">
    <property type="entry name" value="His_kinase_dom"/>
</dbReference>
<keyword evidence="4" id="KW-0597">Phosphoprotein</keyword>
<dbReference type="CDD" id="cd00082">
    <property type="entry name" value="HisKA"/>
    <property type="match status" value="1"/>
</dbReference>
<dbReference type="NCBIfam" id="TIGR00229">
    <property type="entry name" value="sensory_box"/>
    <property type="match status" value="1"/>
</dbReference>
<dbReference type="GO" id="GO:0000155">
    <property type="term" value="F:phosphorelay sensor kinase activity"/>
    <property type="evidence" value="ECO:0007669"/>
    <property type="project" value="InterPro"/>
</dbReference>
<name>A0A1T4MBA5_9GAMM</name>
<keyword evidence="5" id="KW-0808">Transferase</keyword>
<dbReference type="Gene3D" id="3.30.450.350">
    <property type="entry name" value="CHASE domain"/>
    <property type="match status" value="1"/>
</dbReference>
<evidence type="ECO:0000256" key="9">
    <source>
        <dbReference type="ARBA" id="ARBA00023136"/>
    </source>
</evidence>
<accession>A0A1T4MBA5</accession>
<dbReference type="InterPro" id="IPR006189">
    <property type="entry name" value="CHASE_dom"/>
</dbReference>
<dbReference type="GO" id="GO:0007234">
    <property type="term" value="P:osmosensory signaling via phosphorelay pathway"/>
    <property type="evidence" value="ECO:0007669"/>
    <property type="project" value="TreeGrafter"/>
</dbReference>
<keyword evidence="7" id="KW-0418">Kinase</keyword>
<dbReference type="PROSITE" id="PS50112">
    <property type="entry name" value="PAS"/>
    <property type="match status" value="1"/>
</dbReference>
<dbReference type="FunFam" id="1.10.287.130:FF:000070">
    <property type="entry name" value="Histidine kinase sensor protein"/>
    <property type="match status" value="1"/>
</dbReference>
<dbReference type="PRINTS" id="PR00344">
    <property type="entry name" value="BCTRLSENSOR"/>
</dbReference>
<dbReference type="PANTHER" id="PTHR42878">
    <property type="entry name" value="TWO-COMPONENT HISTIDINE KINASE"/>
    <property type="match status" value="1"/>
</dbReference>
<evidence type="ECO:0000256" key="7">
    <source>
        <dbReference type="ARBA" id="ARBA00022777"/>
    </source>
</evidence>
<dbReference type="InterPro" id="IPR035965">
    <property type="entry name" value="PAS-like_dom_sf"/>
</dbReference>
<dbReference type="Proteomes" id="UP000190061">
    <property type="component" value="Unassembled WGS sequence"/>
</dbReference>
<dbReference type="Gene3D" id="3.30.450.20">
    <property type="entry name" value="PAS domain"/>
    <property type="match status" value="1"/>
</dbReference>
<dbReference type="GO" id="GO:0030295">
    <property type="term" value="F:protein kinase activator activity"/>
    <property type="evidence" value="ECO:0007669"/>
    <property type="project" value="TreeGrafter"/>
</dbReference>
<evidence type="ECO:0000313" key="15">
    <source>
        <dbReference type="Proteomes" id="UP000190061"/>
    </source>
</evidence>
<dbReference type="Gene3D" id="3.30.565.10">
    <property type="entry name" value="Histidine kinase-like ATPase, C-terminal domain"/>
    <property type="match status" value="1"/>
</dbReference>
<evidence type="ECO:0000256" key="1">
    <source>
        <dbReference type="ARBA" id="ARBA00000085"/>
    </source>
</evidence>
<dbReference type="Gene3D" id="1.10.287.130">
    <property type="match status" value="1"/>
</dbReference>
<dbReference type="Pfam" id="PF00512">
    <property type="entry name" value="HisKA"/>
    <property type="match status" value="1"/>
</dbReference>
<dbReference type="FunFam" id="3.30.565.10:FF:000006">
    <property type="entry name" value="Sensor histidine kinase WalK"/>
    <property type="match status" value="1"/>
</dbReference>
<evidence type="ECO:0000256" key="10">
    <source>
        <dbReference type="SAM" id="Phobius"/>
    </source>
</evidence>
<keyword evidence="15" id="KW-1185">Reference proteome</keyword>
<evidence type="ECO:0000259" key="11">
    <source>
        <dbReference type="PROSITE" id="PS50109"/>
    </source>
</evidence>
<feature type="domain" description="PAS" evidence="12">
    <location>
        <begin position="363"/>
        <end position="407"/>
    </location>
</feature>
<organism evidence="14 15">
    <name type="scientific">Lysobacter spongiicola DSM 21749</name>
    <dbReference type="NCBI Taxonomy" id="1122188"/>
    <lineage>
        <taxon>Bacteria</taxon>
        <taxon>Pseudomonadati</taxon>
        <taxon>Pseudomonadota</taxon>
        <taxon>Gammaproteobacteria</taxon>
        <taxon>Lysobacterales</taxon>
        <taxon>Lysobacteraceae</taxon>
        <taxon>Novilysobacter</taxon>
    </lineage>
</organism>
<reference evidence="14 15" key="1">
    <citation type="submission" date="2017-02" db="EMBL/GenBank/DDBJ databases">
        <authorList>
            <person name="Peterson S.W."/>
        </authorList>
    </citation>
    <scope>NUCLEOTIDE SEQUENCE [LARGE SCALE GENOMIC DNA]</scope>
    <source>
        <strain evidence="14 15">DSM 21749</strain>
    </source>
</reference>
<dbReference type="InterPro" id="IPR003661">
    <property type="entry name" value="HisK_dim/P_dom"/>
</dbReference>
<dbReference type="InterPro" id="IPR013656">
    <property type="entry name" value="PAS_4"/>
</dbReference>
<evidence type="ECO:0000256" key="3">
    <source>
        <dbReference type="ARBA" id="ARBA00012438"/>
    </source>
</evidence>
<feature type="transmembrane region" description="Helical" evidence="10">
    <location>
        <begin position="22"/>
        <end position="41"/>
    </location>
</feature>
<dbReference type="GO" id="GO:0005886">
    <property type="term" value="C:plasma membrane"/>
    <property type="evidence" value="ECO:0007669"/>
    <property type="project" value="UniProtKB-ARBA"/>
</dbReference>
<dbReference type="InterPro" id="IPR004358">
    <property type="entry name" value="Sig_transdc_His_kin-like_C"/>
</dbReference>
<sequence length="733" mass="81756">MHDQHRAQPTQTPARRLRPLRGHLWALVVLLASVGSVFALWRMAYERELRVAEAAFVARTEEVAELIRQQLVNYELVGGGGTSLFASVERPTPQQWYGYVEGMELSRRFPGMVGLGFAGYLRGSRVGDLQEEWSNAGWGTLNVRPEGERENYGPILYLEPRTAENVAAIGFDMFSEPTRREAMLRSMETGEPALSGPVHLVQDPLARSTGLLLYLPVYRGDIRPVTPQARREAMLGWVYMPFKLEQLVGEVLAPREQRDARFRIYDVSGDDAALLYTASTEADSQVPAFRHHTELDLHGRRWRVEFDSPPVAAAAPRLKNLQSTLAVGLFASLLMYAIAWMLARTESRAHAIAVRMTGDYRRSEQRFRTAMEYSAIGKVLLDSDGAIVEANKAFSTIVGRTPEALVGAGFHTLFEDDGETSPVTTDTRQAMKDLGEGVRRETRRLHRQGGEPRHAQLTYAPLPSSVEQDIAGLVQVEDVTERLRAEARVHALNRTLEARVALRTRELSQANQELEAFAYSVSHDLRAPLRAIDGFSKVLAERYAGSLDEAGLGYLERVRNAAGRMGELIDALLKMSRVGRSPLNRERVDLSRMAHEVIDELRAGDREYHVEAVVEPGLLVEGDPTLLRSLLVNLLGNAWKFTRGVDHPRVEFGREGDEFIVRDNGAGFAQEYVDKLFRPFQRLHDQTDFAGHGIGLASVKRIVERHGGSIRAAGREGQGATFYFTLPGAVESV</sequence>
<evidence type="ECO:0000259" key="13">
    <source>
        <dbReference type="PROSITE" id="PS50839"/>
    </source>
</evidence>
<dbReference type="AlphaFoldDB" id="A0A1T4MBA5"/>
<dbReference type="SUPFAM" id="SSF55785">
    <property type="entry name" value="PYP-like sensor domain (PAS domain)"/>
    <property type="match status" value="1"/>
</dbReference>
<dbReference type="SMART" id="SM00388">
    <property type="entry name" value="HisKA"/>
    <property type="match status" value="1"/>
</dbReference>
<dbReference type="SMART" id="SM00387">
    <property type="entry name" value="HATPase_c"/>
    <property type="match status" value="1"/>
</dbReference>
<dbReference type="STRING" id="1122188.SAMN02745674_00360"/>
<dbReference type="RefSeq" id="WP_078756977.1">
    <property type="nucleotide sequence ID" value="NZ_FUXP01000001.1"/>
</dbReference>
<dbReference type="InterPro" id="IPR003594">
    <property type="entry name" value="HATPase_dom"/>
</dbReference>
<dbReference type="InterPro" id="IPR036097">
    <property type="entry name" value="HisK_dim/P_sf"/>
</dbReference>
<keyword evidence="9 10" id="KW-0472">Membrane</keyword>
<protein>
    <recommendedName>
        <fullName evidence="3">histidine kinase</fullName>
        <ecNumber evidence="3">2.7.13.3</ecNumber>
    </recommendedName>
</protein>
<dbReference type="SUPFAM" id="SSF47384">
    <property type="entry name" value="Homodimeric domain of signal transducing histidine kinase"/>
    <property type="match status" value="1"/>
</dbReference>
<dbReference type="InterPro" id="IPR000014">
    <property type="entry name" value="PAS"/>
</dbReference>
<dbReference type="EMBL" id="FUXP01000001">
    <property type="protein sequence ID" value="SJZ64299.1"/>
    <property type="molecule type" value="Genomic_DNA"/>
</dbReference>
<dbReference type="InterPro" id="IPR042240">
    <property type="entry name" value="CHASE_sf"/>
</dbReference>
<evidence type="ECO:0000256" key="2">
    <source>
        <dbReference type="ARBA" id="ARBA00004370"/>
    </source>
</evidence>
<dbReference type="PROSITE" id="PS50109">
    <property type="entry name" value="HIS_KIN"/>
    <property type="match status" value="1"/>
</dbReference>
<dbReference type="Pfam" id="PF03924">
    <property type="entry name" value="CHASE"/>
    <property type="match status" value="1"/>
</dbReference>
<evidence type="ECO:0000256" key="8">
    <source>
        <dbReference type="ARBA" id="ARBA00022989"/>
    </source>
</evidence>
<evidence type="ECO:0000313" key="14">
    <source>
        <dbReference type="EMBL" id="SJZ64299.1"/>
    </source>
</evidence>
<dbReference type="InterPro" id="IPR036890">
    <property type="entry name" value="HATPase_C_sf"/>
</dbReference>